<dbReference type="GeneID" id="136815744"/>
<dbReference type="Pfam" id="PF00170">
    <property type="entry name" value="bZIP_1"/>
    <property type="match status" value="1"/>
</dbReference>
<proteinExistence type="predicted"/>
<dbReference type="PROSITE" id="PS00036">
    <property type="entry name" value="BZIP_BASIC"/>
    <property type="match status" value="1"/>
</dbReference>
<dbReference type="RefSeq" id="XP_066928295.1">
    <property type="nucleotide sequence ID" value="XM_067072194.1"/>
</dbReference>
<dbReference type="GO" id="GO:0000978">
    <property type="term" value="F:RNA polymerase II cis-regulatory region sequence-specific DNA binding"/>
    <property type="evidence" value="ECO:0007669"/>
    <property type="project" value="TreeGrafter"/>
</dbReference>
<evidence type="ECO:0000313" key="7">
    <source>
        <dbReference type="Proteomes" id="UP000594262"/>
    </source>
</evidence>
<feature type="domain" description="BZIP" evidence="5">
    <location>
        <begin position="90"/>
        <end position="153"/>
    </location>
</feature>
<dbReference type="OrthoDB" id="2596881at2759"/>
<keyword evidence="4" id="KW-0175">Coiled coil</keyword>
<protein>
    <recommendedName>
        <fullName evidence="5">BZIP domain-containing protein</fullName>
    </recommendedName>
</protein>
<dbReference type="InterPro" id="IPR046347">
    <property type="entry name" value="bZIP_sf"/>
</dbReference>
<evidence type="ECO:0000256" key="2">
    <source>
        <dbReference type="ARBA" id="ARBA00023125"/>
    </source>
</evidence>
<evidence type="ECO:0000256" key="4">
    <source>
        <dbReference type="SAM" id="Coils"/>
    </source>
</evidence>
<dbReference type="SMART" id="SM00338">
    <property type="entry name" value="BRLZ"/>
    <property type="match status" value="1"/>
</dbReference>
<keyword evidence="7" id="KW-1185">Reference proteome</keyword>
<dbReference type="Gene3D" id="1.20.5.170">
    <property type="match status" value="1"/>
</dbReference>
<sequence>MDFAFYSQATGSVPDLSHANYQVSNETTQQTCASFTTSEDEELFKINNGGGAVKMELRYAIEAKRAGKGLDMPILEQMHRLPKQLTIEEEERRRVRRERNKVAASRCRVKRKCHVRRLLKESDDLTKSNNSLQNEINKLEYEKQKLEGAIKNHACKMSNNAFLEVHGTTKDRLCRYGN</sequence>
<reference evidence="6" key="1">
    <citation type="submission" date="2021-01" db="UniProtKB">
        <authorList>
            <consortium name="EnsemblMetazoa"/>
        </authorList>
    </citation>
    <scope>IDENTIFICATION</scope>
</reference>
<evidence type="ECO:0000259" key="5">
    <source>
        <dbReference type="PROSITE" id="PS50217"/>
    </source>
</evidence>
<organism evidence="6 7">
    <name type="scientific">Clytia hemisphaerica</name>
    <dbReference type="NCBI Taxonomy" id="252671"/>
    <lineage>
        <taxon>Eukaryota</taxon>
        <taxon>Metazoa</taxon>
        <taxon>Cnidaria</taxon>
        <taxon>Hydrozoa</taxon>
        <taxon>Hydroidolina</taxon>
        <taxon>Leptothecata</taxon>
        <taxon>Obeliida</taxon>
        <taxon>Clytiidae</taxon>
        <taxon>Clytia</taxon>
    </lineage>
</organism>
<dbReference type="PROSITE" id="PS50217">
    <property type="entry name" value="BZIP"/>
    <property type="match status" value="1"/>
</dbReference>
<evidence type="ECO:0000313" key="6">
    <source>
        <dbReference type="EnsemblMetazoa" id="CLYHEMP023155.2"/>
    </source>
</evidence>
<dbReference type="GO" id="GO:0005634">
    <property type="term" value="C:nucleus"/>
    <property type="evidence" value="ECO:0007669"/>
    <property type="project" value="TreeGrafter"/>
</dbReference>
<keyword evidence="2" id="KW-0238">DNA-binding</keyword>
<dbReference type="SUPFAM" id="SSF57959">
    <property type="entry name" value="Leucine zipper domain"/>
    <property type="match status" value="1"/>
</dbReference>
<dbReference type="AlphaFoldDB" id="A0A7M5XHQ2"/>
<dbReference type="InterPro" id="IPR004827">
    <property type="entry name" value="bZIP"/>
</dbReference>
<feature type="coiled-coil region" evidence="4">
    <location>
        <begin position="115"/>
        <end position="156"/>
    </location>
</feature>
<evidence type="ECO:0000256" key="1">
    <source>
        <dbReference type="ARBA" id="ARBA00023015"/>
    </source>
</evidence>
<dbReference type="GO" id="GO:0000981">
    <property type="term" value="F:DNA-binding transcription factor activity, RNA polymerase II-specific"/>
    <property type="evidence" value="ECO:0007669"/>
    <property type="project" value="TreeGrafter"/>
</dbReference>
<dbReference type="PRINTS" id="PR00042">
    <property type="entry name" value="LEUZIPPRFOS"/>
</dbReference>
<dbReference type="PANTHER" id="PTHR23351">
    <property type="entry name" value="FOS TRANSCRIPTION FACTOR-RELATED"/>
    <property type="match status" value="1"/>
</dbReference>
<dbReference type="PANTHER" id="PTHR23351:SF24">
    <property type="entry name" value="ACTIVATING TRANSCRIPTION FACTOR 3-RELATED"/>
    <property type="match status" value="1"/>
</dbReference>
<accession>A0A7M5XHQ2</accession>
<keyword evidence="3" id="KW-0804">Transcription</keyword>
<evidence type="ECO:0000256" key="3">
    <source>
        <dbReference type="ARBA" id="ARBA00023163"/>
    </source>
</evidence>
<keyword evidence="1" id="KW-0805">Transcription regulation</keyword>
<dbReference type="EnsemblMetazoa" id="CLYHEMT023155.2">
    <property type="protein sequence ID" value="CLYHEMP023155.2"/>
    <property type="gene ID" value="CLYHEMG023155"/>
</dbReference>
<dbReference type="Proteomes" id="UP000594262">
    <property type="component" value="Unplaced"/>
</dbReference>
<name>A0A7M5XHQ2_9CNID</name>
<dbReference type="InterPro" id="IPR000837">
    <property type="entry name" value="AP-1"/>
</dbReference>